<feature type="transmembrane region" description="Helical" evidence="1">
    <location>
        <begin position="40"/>
        <end position="59"/>
    </location>
</feature>
<feature type="transmembrane region" description="Helical" evidence="1">
    <location>
        <begin position="71"/>
        <end position="102"/>
    </location>
</feature>
<accession>A0A3Z6QNB8</accession>
<dbReference type="EMBL" id="AAAGSE010000027">
    <property type="protein sequence ID" value="EAC0788515.1"/>
    <property type="molecule type" value="Genomic_DNA"/>
</dbReference>
<organism evidence="2">
    <name type="scientific">Salmonella enterica subsp. enterica serovar Java</name>
    <dbReference type="NCBI Taxonomy" id="224729"/>
    <lineage>
        <taxon>Bacteria</taxon>
        <taxon>Pseudomonadati</taxon>
        <taxon>Pseudomonadota</taxon>
        <taxon>Gammaproteobacteria</taxon>
        <taxon>Enterobacterales</taxon>
        <taxon>Enterobacteriaceae</taxon>
        <taxon>Salmonella</taxon>
    </lineage>
</organism>
<reference evidence="2" key="1">
    <citation type="submission" date="2018-09" db="EMBL/GenBank/DDBJ databases">
        <authorList>
            <person name="Ashton P.M."/>
            <person name="Dallman T."/>
            <person name="Nair S."/>
            <person name="De Pinna E."/>
            <person name="Peters T."/>
            <person name="Grant K."/>
        </authorList>
    </citation>
    <scope>NUCLEOTIDE SEQUENCE [LARGE SCALE GENOMIC DNA]</scope>
    <source>
        <strain evidence="3">140692</strain>
        <strain evidence="2">412099</strain>
    </source>
</reference>
<keyword evidence="1" id="KW-0472">Membrane</keyword>
<dbReference type="InterPro" id="IPR008407">
    <property type="entry name" value="Brnchd-chn_aa_trnsp_AzlD"/>
</dbReference>
<sequence length="105" mass="11460">MNNHSIVIIVLLCACITVSLRALPLIILANKRMPVFLTNWLSFIPSTIMISIVVVDIMSRINGGDDDTLQIITATIITGLIAILSRSLFMTVFIGVASYVLISQL</sequence>
<gene>
    <name evidence="2" type="ORF">D6K54_17525</name>
    <name evidence="3" type="ORF">D6S17_28350</name>
</gene>
<dbReference type="Pfam" id="PF05437">
    <property type="entry name" value="AzlD"/>
    <property type="match status" value="1"/>
</dbReference>
<feature type="transmembrane region" description="Helical" evidence="1">
    <location>
        <begin position="6"/>
        <end position="28"/>
    </location>
</feature>
<dbReference type="EMBL" id="AAHPHN010000107">
    <property type="protein sequence ID" value="EBY8645363.1"/>
    <property type="molecule type" value="Genomic_DNA"/>
</dbReference>
<name>A0A3Z6QNB8_SALEB</name>
<keyword evidence="1" id="KW-1133">Transmembrane helix</keyword>
<dbReference type="Proteomes" id="UP000839631">
    <property type="component" value="Unassembled WGS sequence"/>
</dbReference>
<evidence type="ECO:0000256" key="1">
    <source>
        <dbReference type="SAM" id="Phobius"/>
    </source>
</evidence>
<protein>
    <submittedName>
        <fullName evidence="2">AzlD domain-containing protein</fullName>
    </submittedName>
</protein>
<dbReference type="AlphaFoldDB" id="A0A3Z6QNB8"/>
<keyword evidence="1" id="KW-0812">Transmembrane</keyword>
<evidence type="ECO:0000313" key="3">
    <source>
        <dbReference type="EMBL" id="EBY8645363.1"/>
    </source>
</evidence>
<proteinExistence type="predicted"/>
<comment type="caution">
    <text evidence="2">The sequence shown here is derived from an EMBL/GenBank/DDBJ whole genome shotgun (WGS) entry which is preliminary data.</text>
</comment>
<evidence type="ECO:0000313" key="2">
    <source>
        <dbReference type="EMBL" id="EAC0788515.1"/>
    </source>
</evidence>